<evidence type="ECO:0000313" key="9">
    <source>
        <dbReference type="EMBL" id="QCE07509.1"/>
    </source>
</evidence>
<keyword evidence="4" id="KW-0238">DNA-binding</keyword>
<keyword evidence="5" id="KW-0804">Transcription</keyword>
<protein>
    <submittedName>
        <fullName evidence="9">WRKY transcription factor 33</fullName>
    </submittedName>
</protein>
<sequence length="358" mass="41215">MSTSIEKKHHHINETTASNSSERGFHGFSAKERKDFDFDLNEPVININLVPISQKVVEQVHSSNSNDVKTLEFPFDLNAKFDEEDQISCSKDVCGRSEAIEPLPSSYLEVTPQHVLPTDNDNEDRSSVVGGGSDTSHNRKRKRSIEECENGRGKAFRRENVEVKIKRQKDNTVDDGYHWRKYGQKPIKGNLFPRAYYKCTSVGCSVKKHVERDSRNQKHLISTYEGRHNHERPNPRKQYIDDEEDEELAAVDAANTLLNFGSPGTMNFAEPGVHTLQLLHNHTNPEFFNMFIRPNPFGSFNYNMHYSSFLNNVTTMPYARYVPPPFNMMPFSFGGFSQDWMHANGSTSVFRYRDRSWH</sequence>
<keyword evidence="6" id="KW-0539">Nucleus</keyword>
<evidence type="ECO:0000256" key="6">
    <source>
        <dbReference type="ARBA" id="ARBA00023242"/>
    </source>
</evidence>
<evidence type="ECO:0000256" key="3">
    <source>
        <dbReference type="ARBA" id="ARBA00023015"/>
    </source>
</evidence>
<dbReference type="PANTHER" id="PTHR31221">
    <property type="entry name" value="WRKY TRANSCRIPTION FACTOR PROTEIN 1-RELATED"/>
    <property type="match status" value="1"/>
</dbReference>
<name>A0A4D6N4V5_VIGUN</name>
<reference evidence="9 10" key="1">
    <citation type="submission" date="2019-04" db="EMBL/GenBank/DDBJ databases">
        <title>An improved genome assembly and genetic linkage map for asparagus bean, Vigna unguiculata ssp. sesquipedialis.</title>
        <authorList>
            <person name="Xia Q."/>
            <person name="Zhang R."/>
            <person name="Dong Y."/>
        </authorList>
    </citation>
    <scope>NUCLEOTIDE SEQUENCE [LARGE SCALE GENOMIC DNA]</scope>
    <source>
        <tissue evidence="9">Leaf</tissue>
    </source>
</reference>
<keyword evidence="2" id="KW-0677">Repeat</keyword>
<evidence type="ECO:0000256" key="1">
    <source>
        <dbReference type="ARBA" id="ARBA00004123"/>
    </source>
</evidence>
<keyword evidence="10" id="KW-1185">Reference proteome</keyword>
<dbReference type="Proteomes" id="UP000501690">
    <property type="component" value="Linkage Group LG9"/>
</dbReference>
<dbReference type="PANTHER" id="PTHR31221:SF318">
    <property type="entry name" value="WRKY TRANSCRIPTION FACTOR 2-RELATED"/>
    <property type="match status" value="1"/>
</dbReference>
<dbReference type="GO" id="GO:0003700">
    <property type="term" value="F:DNA-binding transcription factor activity"/>
    <property type="evidence" value="ECO:0007669"/>
    <property type="project" value="InterPro"/>
</dbReference>
<dbReference type="GO" id="GO:0043565">
    <property type="term" value="F:sequence-specific DNA binding"/>
    <property type="evidence" value="ECO:0007669"/>
    <property type="project" value="InterPro"/>
</dbReference>
<dbReference type="InterPro" id="IPR044810">
    <property type="entry name" value="WRKY_plant"/>
</dbReference>
<evidence type="ECO:0000256" key="4">
    <source>
        <dbReference type="ARBA" id="ARBA00023125"/>
    </source>
</evidence>
<dbReference type="PROSITE" id="PS50811">
    <property type="entry name" value="WRKY"/>
    <property type="match status" value="1"/>
</dbReference>
<evidence type="ECO:0000256" key="2">
    <source>
        <dbReference type="ARBA" id="ARBA00022737"/>
    </source>
</evidence>
<accession>A0A4D6N4V5</accession>
<feature type="region of interest" description="Disordered" evidence="7">
    <location>
        <begin position="1"/>
        <end position="25"/>
    </location>
</feature>
<evidence type="ECO:0000256" key="7">
    <source>
        <dbReference type="SAM" id="MobiDB-lite"/>
    </source>
</evidence>
<organism evidence="9 10">
    <name type="scientific">Vigna unguiculata</name>
    <name type="common">Cowpea</name>
    <dbReference type="NCBI Taxonomy" id="3917"/>
    <lineage>
        <taxon>Eukaryota</taxon>
        <taxon>Viridiplantae</taxon>
        <taxon>Streptophyta</taxon>
        <taxon>Embryophyta</taxon>
        <taxon>Tracheophyta</taxon>
        <taxon>Spermatophyta</taxon>
        <taxon>Magnoliopsida</taxon>
        <taxon>eudicotyledons</taxon>
        <taxon>Gunneridae</taxon>
        <taxon>Pentapetalae</taxon>
        <taxon>rosids</taxon>
        <taxon>fabids</taxon>
        <taxon>Fabales</taxon>
        <taxon>Fabaceae</taxon>
        <taxon>Papilionoideae</taxon>
        <taxon>50 kb inversion clade</taxon>
        <taxon>NPAAA clade</taxon>
        <taxon>indigoferoid/millettioid clade</taxon>
        <taxon>Phaseoleae</taxon>
        <taxon>Vigna</taxon>
    </lineage>
</organism>
<dbReference type="SUPFAM" id="SSF118290">
    <property type="entry name" value="WRKY DNA-binding domain"/>
    <property type="match status" value="1"/>
</dbReference>
<dbReference type="SMART" id="SM00774">
    <property type="entry name" value="WRKY"/>
    <property type="match status" value="1"/>
</dbReference>
<dbReference type="InterPro" id="IPR036576">
    <property type="entry name" value="WRKY_dom_sf"/>
</dbReference>
<gene>
    <name evidence="9" type="ORF">DEO72_LG9g2529</name>
</gene>
<feature type="region of interest" description="Disordered" evidence="7">
    <location>
        <begin position="115"/>
        <end position="150"/>
    </location>
</feature>
<dbReference type="FunFam" id="2.20.25.80:FF:000006">
    <property type="entry name" value="WRKY transcription factor"/>
    <property type="match status" value="1"/>
</dbReference>
<evidence type="ECO:0000259" key="8">
    <source>
        <dbReference type="PROSITE" id="PS50811"/>
    </source>
</evidence>
<feature type="domain" description="WRKY" evidence="8">
    <location>
        <begin position="168"/>
        <end position="233"/>
    </location>
</feature>
<proteinExistence type="predicted"/>
<dbReference type="EMBL" id="CP039353">
    <property type="protein sequence ID" value="QCE07509.1"/>
    <property type="molecule type" value="Genomic_DNA"/>
</dbReference>
<dbReference type="InterPro" id="IPR003657">
    <property type="entry name" value="WRKY_dom"/>
</dbReference>
<dbReference type="Gene3D" id="2.20.25.80">
    <property type="entry name" value="WRKY domain"/>
    <property type="match status" value="1"/>
</dbReference>
<dbReference type="AlphaFoldDB" id="A0A4D6N4V5"/>
<evidence type="ECO:0000256" key="5">
    <source>
        <dbReference type="ARBA" id="ARBA00023163"/>
    </source>
</evidence>
<keyword evidence="3" id="KW-0805">Transcription regulation</keyword>
<evidence type="ECO:0000313" key="10">
    <source>
        <dbReference type="Proteomes" id="UP000501690"/>
    </source>
</evidence>
<comment type="subcellular location">
    <subcellularLocation>
        <location evidence="1">Nucleus</location>
    </subcellularLocation>
</comment>
<dbReference type="GO" id="GO:0005634">
    <property type="term" value="C:nucleus"/>
    <property type="evidence" value="ECO:0007669"/>
    <property type="project" value="UniProtKB-SubCell"/>
</dbReference>
<dbReference type="Pfam" id="PF03106">
    <property type="entry name" value="WRKY"/>
    <property type="match status" value="1"/>
</dbReference>